<dbReference type="PANTHER" id="PTHR45527:SF1">
    <property type="entry name" value="FATTY ACID SYNTHASE"/>
    <property type="match status" value="1"/>
</dbReference>
<dbReference type="Gene3D" id="3.30.300.30">
    <property type="match status" value="1"/>
</dbReference>
<dbReference type="Pfam" id="PF00501">
    <property type="entry name" value="AMP-binding"/>
    <property type="match status" value="1"/>
</dbReference>
<evidence type="ECO:0000313" key="6">
    <source>
        <dbReference type="Proteomes" id="UP000060513"/>
    </source>
</evidence>
<dbReference type="RefSeq" id="WP_053556626.1">
    <property type="nucleotide sequence ID" value="NZ_CP011340.1"/>
</dbReference>
<evidence type="ECO:0000313" key="4">
    <source>
        <dbReference type="EMBL" id="ALC18536.1"/>
    </source>
</evidence>
<keyword evidence="4" id="KW-0808">Transferase</keyword>
<dbReference type="InterPro" id="IPR000873">
    <property type="entry name" value="AMP-dep_synth/lig_dom"/>
</dbReference>
<evidence type="ECO:0000259" key="2">
    <source>
        <dbReference type="Pfam" id="PF00501"/>
    </source>
</evidence>
<dbReference type="PATRIC" id="fig|38300.4.peg.243"/>
<dbReference type="InterPro" id="IPR025110">
    <property type="entry name" value="AMP-bd_C"/>
</dbReference>
<dbReference type="KEGG" id="spri:SPRI_7123"/>
<evidence type="ECO:0000313" key="5">
    <source>
        <dbReference type="EMBL" id="ALC25429.1"/>
    </source>
</evidence>
<proteinExistence type="predicted"/>
<dbReference type="GO" id="GO:0044550">
    <property type="term" value="P:secondary metabolite biosynthetic process"/>
    <property type="evidence" value="ECO:0007669"/>
    <property type="project" value="TreeGrafter"/>
</dbReference>
<dbReference type="InterPro" id="IPR042099">
    <property type="entry name" value="ANL_N_sf"/>
</dbReference>
<organism evidence="4">
    <name type="scientific">Streptomyces pristinaespiralis</name>
    <dbReference type="NCBI Taxonomy" id="38300"/>
    <lineage>
        <taxon>Bacteria</taxon>
        <taxon>Bacillati</taxon>
        <taxon>Actinomycetota</taxon>
        <taxon>Actinomycetes</taxon>
        <taxon>Kitasatosporales</taxon>
        <taxon>Streptomycetaceae</taxon>
        <taxon>Streptomyces</taxon>
    </lineage>
</organism>
<dbReference type="AlphaFoldDB" id="A0A0M5IWT2"/>
<gene>
    <name evidence="4" type="ORF">SPRI_0230</name>
    <name evidence="5" type="ORF">SPRI_7123</name>
</gene>
<reference evidence="4 6" key="1">
    <citation type="submission" date="2015-08" db="EMBL/GenBank/DDBJ databases">
        <title>Genome sequence of the pristinamycin over-producing bacterium Streptomyces pristinaespiralis HCCB10218.</title>
        <authorList>
            <person name="Tian J."/>
            <person name="Yang J."/>
            <person name="Li L."/>
            <person name="Ruan L."/>
            <person name="Wei W."/>
            <person name="Zheng G."/>
            <person name="Wei Z."/>
            <person name="Yang S."/>
            <person name="Ge M."/>
            <person name="Jiang W."/>
            <person name="Lu Y."/>
        </authorList>
    </citation>
    <scope>NUCLEOTIDE SEQUENCE [LARGE SCALE GENOMIC DNA]</scope>
    <source>
        <strain evidence="4 6">HCCB 10218</strain>
    </source>
</reference>
<evidence type="ECO:0000256" key="1">
    <source>
        <dbReference type="SAM" id="MobiDB-lite"/>
    </source>
</evidence>
<sequence>MGGGTLVEGIRAHARRAPQRTALVWHGDEVTYGALWRRAERERARVADTPGRGPVGVPAVKSPGTVALLLACMLERRPVLLPSATLGKDVLEQLYEQAGAVPLPDRPDDGPDDGPDDAGQGDAGQGDDTPYGDLRAAHDTPADPEAPVLLLTTSGSTGLPKIVPIAGGAVDRFTAWAADAFGIEEGTNVLNYAPLNFDLCLLDVWTTLAHGGRVVLVDPDQAMSGRHLLETIEHHDVHVVQAVPMFHRLVSDAARDHGTVLPSVRHAMTTGDALPGPVLAELPRLYPNARLHNIYGCTETNDSFVHEVTGEQAAAGATLPLGRPLPGAGALVVTDDGTVLEGPGSGELWVTTPFQTSGYLGAAAARPVFVPHPAGADGRRWYRTGDLVHRAADGALTLAGRTDFQVKVRGVRINVQEVEHVLLAHPEVTEAAVLALPDEVAGRLLHAVARRTPGSGLNSLALRGHLARGLPKAAIPSVLRFTDEPLPRTSTGKVDRDRVVKDHFTKEN</sequence>
<feature type="domain" description="AMP-dependent synthetase/ligase" evidence="2">
    <location>
        <begin position="11"/>
        <end position="360"/>
    </location>
</feature>
<dbReference type="InterPro" id="IPR045851">
    <property type="entry name" value="AMP-bd_C_sf"/>
</dbReference>
<evidence type="ECO:0000259" key="3">
    <source>
        <dbReference type="Pfam" id="PF13193"/>
    </source>
</evidence>
<dbReference type="KEGG" id="spri:SPRI_0230"/>
<dbReference type="GeneID" id="97231851"/>
<dbReference type="InterPro" id="IPR020845">
    <property type="entry name" value="AMP-binding_CS"/>
</dbReference>
<dbReference type="SUPFAM" id="SSF56801">
    <property type="entry name" value="Acetyl-CoA synthetase-like"/>
    <property type="match status" value="1"/>
</dbReference>
<feature type="region of interest" description="Disordered" evidence="1">
    <location>
        <begin position="101"/>
        <end position="145"/>
    </location>
</feature>
<dbReference type="GO" id="GO:0016740">
    <property type="term" value="F:transferase activity"/>
    <property type="evidence" value="ECO:0007669"/>
    <property type="project" value="UniProtKB-KW"/>
</dbReference>
<dbReference type="GO" id="GO:0031177">
    <property type="term" value="F:phosphopantetheine binding"/>
    <property type="evidence" value="ECO:0007669"/>
    <property type="project" value="TreeGrafter"/>
</dbReference>
<dbReference type="Gene3D" id="3.40.50.12780">
    <property type="entry name" value="N-terminal domain of ligase-like"/>
    <property type="match status" value="1"/>
</dbReference>
<dbReference type="EMBL" id="CP011340">
    <property type="protein sequence ID" value="ALC25429.1"/>
    <property type="molecule type" value="Genomic_DNA"/>
</dbReference>
<name>A0A0M5IWT2_STRPR</name>
<dbReference type="EMBL" id="CP011340">
    <property type="protein sequence ID" value="ALC18536.1"/>
    <property type="molecule type" value="Genomic_DNA"/>
</dbReference>
<dbReference type="GO" id="GO:0043041">
    <property type="term" value="P:amino acid activation for nonribosomal peptide biosynthetic process"/>
    <property type="evidence" value="ECO:0007669"/>
    <property type="project" value="TreeGrafter"/>
</dbReference>
<dbReference type="Pfam" id="PF13193">
    <property type="entry name" value="AMP-binding_C"/>
    <property type="match status" value="1"/>
</dbReference>
<protein>
    <submittedName>
        <fullName evidence="4">Putative amino acid adenyltransferase</fullName>
    </submittedName>
</protein>
<dbReference type="PROSITE" id="PS00455">
    <property type="entry name" value="AMP_BINDING"/>
    <property type="match status" value="1"/>
</dbReference>
<dbReference type="GO" id="GO:0005737">
    <property type="term" value="C:cytoplasm"/>
    <property type="evidence" value="ECO:0007669"/>
    <property type="project" value="TreeGrafter"/>
</dbReference>
<dbReference type="OrthoDB" id="3802848at2"/>
<accession>A0A0M5IWT2</accession>
<feature type="domain" description="AMP-binding enzyme C-terminal" evidence="3">
    <location>
        <begin position="417"/>
        <end position="493"/>
    </location>
</feature>
<dbReference type="STRING" id="38300.SPRI_0230"/>
<dbReference type="Proteomes" id="UP000060513">
    <property type="component" value="Chromosome"/>
</dbReference>
<dbReference type="PANTHER" id="PTHR45527">
    <property type="entry name" value="NONRIBOSOMAL PEPTIDE SYNTHETASE"/>
    <property type="match status" value="1"/>
</dbReference>